<accession>A0A1K2HW48</accession>
<dbReference type="EMBL" id="FPKU01000001">
    <property type="protein sequence ID" value="SFZ83079.1"/>
    <property type="molecule type" value="Genomic_DNA"/>
</dbReference>
<evidence type="ECO:0008006" key="3">
    <source>
        <dbReference type="Google" id="ProtNLM"/>
    </source>
</evidence>
<evidence type="ECO:0000313" key="2">
    <source>
        <dbReference type="Proteomes" id="UP000183447"/>
    </source>
</evidence>
<dbReference type="AlphaFoldDB" id="A0A1K2HW48"/>
<protein>
    <recommendedName>
        <fullName evidence="3">Phage gp6-like head-tail connector protein</fullName>
    </recommendedName>
</protein>
<proteinExistence type="predicted"/>
<sequence>MSRSPEAQRFSELSAELTGLVNEAIDADTLDAVPDEALGALYAAVVRVYAAKVQAGAPVRPFGGNSGVSVTDVTISCSALLDSVQLSVFELGAWQTFSGLGGGQGKP</sequence>
<gene>
    <name evidence="1" type="ORF">SAMN02983003_1444</name>
</gene>
<evidence type="ECO:0000313" key="1">
    <source>
        <dbReference type="EMBL" id="SFZ83079.1"/>
    </source>
</evidence>
<dbReference type="Proteomes" id="UP000183447">
    <property type="component" value="Unassembled WGS sequence"/>
</dbReference>
<dbReference type="STRING" id="665118.SAMN02983003_1444"/>
<name>A0A1K2HW48_9HYPH</name>
<dbReference type="OrthoDB" id="8448865at2"/>
<dbReference type="RefSeq" id="WP_072340253.1">
    <property type="nucleotide sequence ID" value="NZ_FPKU01000001.1"/>
</dbReference>
<organism evidence="1 2">
    <name type="scientific">Devosia enhydra</name>
    <dbReference type="NCBI Taxonomy" id="665118"/>
    <lineage>
        <taxon>Bacteria</taxon>
        <taxon>Pseudomonadati</taxon>
        <taxon>Pseudomonadota</taxon>
        <taxon>Alphaproteobacteria</taxon>
        <taxon>Hyphomicrobiales</taxon>
        <taxon>Devosiaceae</taxon>
        <taxon>Devosia</taxon>
    </lineage>
</organism>
<reference evidence="1 2" key="1">
    <citation type="submission" date="2016-11" db="EMBL/GenBank/DDBJ databases">
        <authorList>
            <person name="Jaros S."/>
            <person name="Januszkiewicz K."/>
            <person name="Wedrychowicz H."/>
        </authorList>
    </citation>
    <scope>NUCLEOTIDE SEQUENCE [LARGE SCALE GENOMIC DNA]</scope>
    <source>
        <strain evidence="1 2">ATCC 23634</strain>
    </source>
</reference>
<keyword evidence="2" id="KW-1185">Reference proteome</keyword>